<evidence type="ECO:0000313" key="2">
    <source>
        <dbReference type="EMBL" id="KAG2897342.1"/>
    </source>
</evidence>
<sequence length="79" mass="8632">MGGADSFRNGRSRREDTGVRGDEVVGLVGLRAIRVMCLLRQVKRRIAWGLLKSEDKGTQDSKTARSKAKGVTDGNTRAD</sequence>
<feature type="region of interest" description="Disordered" evidence="1">
    <location>
        <begin position="55"/>
        <end position="79"/>
    </location>
</feature>
<evidence type="ECO:0000313" key="4">
    <source>
        <dbReference type="Proteomes" id="UP000736787"/>
    </source>
</evidence>
<comment type="caution">
    <text evidence="2">The sequence shown here is derived from an EMBL/GenBank/DDBJ whole genome shotgun (WGS) entry which is preliminary data.</text>
</comment>
<name>A0A8T1B9S8_9STRA</name>
<proteinExistence type="predicted"/>
<dbReference type="Proteomes" id="UP000760860">
    <property type="component" value="Unassembled WGS sequence"/>
</dbReference>
<dbReference type="AlphaFoldDB" id="A0A8T1B9S8"/>
<reference evidence="2" key="1">
    <citation type="submission" date="2018-10" db="EMBL/GenBank/DDBJ databases">
        <title>Effector identification in a new, highly contiguous assembly of the strawberry crown rot pathogen Phytophthora cactorum.</title>
        <authorList>
            <person name="Armitage A.D."/>
            <person name="Nellist C.F."/>
            <person name="Bates H."/>
            <person name="Vickerstaff R.J."/>
            <person name="Harrison R.J."/>
        </authorList>
    </citation>
    <scope>NUCLEOTIDE SEQUENCE</scope>
    <source>
        <strain evidence="2">4040</strain>
        <strain evidence="3">P421</strain>
    </source>
</reference>
<accession>A0A8T1B9S8</accession>
<protein>
    <submittedName>
        <fullName evidence="2">Uncharacterized protein</fullName>
    </submittedName>
</protein>
<evidence type="ECO:0000256" key="1">
    <source>
        <dbReference type="SAM" id="MobiDB-lite"/>
    </source>
</evidence>
<organism evidence="2 4">
    <name type="scientific">Phytophthora cactorum</name>
    <dbReference type="NCBI Taxonomy" id="29920"/>
    <lineage>
        <taxon>Eukaryota</taxon>
        <taxon>Sar</taxon>
        <taxon>Stramenopiles</taxon>
        <taxon>Oomycota</taxon>
        <taxon>Peronosporomycetes</taxon>
        <taxon>Peronosporales</taxon>
        <taxon>Peronosporaceae</taxon>
        <taxon>Phytophthora</taxon>
    </lineage>
</organism>
<dbReference type="EMBL" id="RCMK01001302">
    <property type="protein sequence ID" value="KAG2897342.1"/>
    <property type="molecule type" value="Genomic_DNA"/>
</dbReference>
<dbReference type="Proteomes" id="UP000736787">
    <property type="component" value="Unassembled WGS sequence"/>
</dbReference>
<evidence type="ECO:0000313" key="3">
    <source>
        <dbReference type="EMBL" id="KAG3211120.1"/>
    </source>
</evidence>
<gene>
    <name evidence="2" type="ORF">PC117_g22804</name>
    <name evidence="3" type="ORF">PC129_g17896</name>
</gene>
<dbReference type="EMBL" id="RCMV01000997">
    <property type="protein sequence ID" value="KAG3211120.1"/>
    <property type="molecule type" value="Genomic_DNA"/>
</dbReference>